<dbReference type="InterPro" id="IPR003313">
    <property type="entry name" value="AraC-bd"/>
</dbReference>
<evidence type="ECO:0000259" key="4">
    <source>
        <dbReference type="PROSITE" id="PS01124"/>
    </source>
</evidence>
<dbReference type="GO" id="GO:0043565">
    <property type="term" value="F:sequence-specific DNA binding"/>
    <property type="evidence" value="ECO:0007669"/>
    <property type="project" value="InterPro"/>
</dbReference>
<keyword evidence="1" id="KW-0805">Transcription regulation</keyword>
<dbReference type="PROSITE" id="PS00041">
    <property type="entry name" value="HTH_ARAC_FAMILY_1"/>
    <property type="match status" value="1"/>
</dbReference>
<dbReference type="Pfam" id="PF02311">
    <property type="entry name" value="AraC_binding"/>
    <property type="match status" value="1"/>
</dbReference>
<reference evidence="5 6" key="1">
    <citation type="submission" date="2019-07" db="EMBL/GenBank/DDBJ databases">
        <authorList>
            <person name="Kim J.K."/>
            <person name="Cheong H.-M."/>
            <person name="Choi Y."/>
            <person name="Hwang K.J."/>
            <person name="Lee S."/>
            <person name="Choi C."/>
        </authorList>
    </citation>
    <scope>NUCLEOTIDE SEQUENCE [LARGE SCALE GENOMIC DNA]</scope>
    <source>
        <strain evidence="5 6">KS 22</strain>
    </source>
</reference>
<dbReference type="RefSeq" id="WP_182299007.1">
    <property type="nucleotide sequence ID" value="NZ_CP041969.1"/>
</dbReference>
<keyword evidence="3" id="KW-0804">Transcription</keyword>
<dbReference type="PANTHER" id="PTHR43280">
    <property type="entry name" value="ARAC-FAMILY TRANSCRIPTIONAL REGULATOR"/>
    <property type="match status" value="1"/>
</dbReference>
<dbReference type="AlphaFoldDB" id="A0A7G5C0P6"/>
<keyword evidence="6" id="KW-1185">Reference proteome</keyword>
<dbReference type="Gene3D" id="1.10.10.60">
    <property type="entry name" value="Homeodomain-like"/>
    <property type="match status" value="2"/>
</dbReference>
<dbReference type="InterPro" id="IPR018062">
    <property type="entry name" value="HTH_AraC-typ_CS"/>
</dbReference>
<protein>
    <submittedName>
        <fullName evidence="5">AraC family transcriptional regulator</fullName>
    </submittedName>
</protein>
<evidence type="ECO:0000256" key="2">
    <source>
        <dbReference type="ARBA" id="ARBA00023125"/>
    </source>
</evidence>
<dbReference type="InterPro" id="IPR018060">
    <property type="entry name" value="HTH_AraC"/>
</dbReference>
<dbReference type="PANTHER" id="PTHR43280:SF2">
    <property type="entry name" value="HTH-TYPE TRANSCRIPTIONAL REGULATOR EXSA"/>
    <property type="match status" value="1"/>
</dbReference>
<dbReference type="KEGG" id="cchl:FPL14_17475"/>
<evidence type="ECO:0000313" key="6">
    <source>
        <dbReference type="Proteomes" id="UP000515679"/>
    </source>
</evidence>
<dbReference type="CDD" id="cd06986">
    <property type="entry name" value="cupin_MmsR-like_N"/>
    <property type="match status" value="1"/>
</dbReference>
<name>A0A7G5C0P6_9BACL</name>
<proteinExistence type="predicted"/>
<accession>A0A7G5C0P6</accession>
<dbReference type="SUPFAM" id="SSF51215">
    <property type="entry name" value="Regulatory protein AraC"/>
    <property type="match status" value="1"/>
</dbReference>
<evidence type="ECO:0000256" key="1">
    <source>
        <dbReference type="ARBA" id="ARBA00023015"/>
    </source>
</evidence>
<dbReference type="EMBL" id="CP041969">
    <property type="protein sequence ID" value="QMV42780.1"/>
    <property type="molecule type" value="Genomic_DNA"/>
</dbReference>
<dbReference type="SUPFAM" id="SSF46689">
    <property type="entry name" value="Homeodomain-like"/>
    <property type="match status" value="2"/>
</dbReference>
<evidence type="ECO:0000313" key="5">
    <source>
        <dbReference type="EMBL" id="QMV42780.1"/>
    </source>
</evidence>
<keyword evidence="2" id="KW-0238">DNA-binding</keyword>
<feature type="domain" description="HTH araC/xylS-type" evidence="4">
    <location>
        <begin position="180"/>
        <end position="276"/>
    </location>
</feature>
<dbReference type="Proteomes" id="UP000515679">
    <property type="component" value="Chromosome"/>
</dbReference>
<evidence type="ECO:0000256" key="3">
    <source>
        <dbReference type="ARBA" id="ARBA00023163"/>
    </source>
</evidence>
<dbReference type="InterPro" id="IPR037923">
    <property type="entry name" value="HTH-like"/>
</dbReference>
<organism evidence="5 6">
    <name type="scientific">Cohnella cholangitidis</name>
    <dbReference type="NCBI Taxonomy" id="2598458"/>
    <lineage>
        <taxon>Bacteria</taxon>
        <taxon>Bacillati</taxon>
        <taxon>Bacillota</taxon>
        <taxon>Bacilli</taxon>
        <taxon>Bacillales</taxon>
        <taxon>Paenibacillaceae</taxon>
        <taxon>Cohnella</taxon>
    </lineage>
</organism>
<dbReference type="PROSITE" id="PS01124">
    <property type="entry name" value="HTH_ARAC_FAMILY_2"/>
    <property type="match status" value="1"/>
</dbReference>
<dbReference type="InterPro" id="IPR009057">
    <property type="entry name" value="Homeodomain-like_sf"/>
</dbReference>
<sequence length="276" mass="31404">MLIGTPIYKYNPDRPFRDDPDLYLQCWGKEKCVPGHTVGPGIKEVYKIHFIHQGKGFVRVGEREYSLSAGQAFLIYPHHLTYYEADKEEPWVYSWVGFYGAQVLPILARTGLSPDMPVFPMDMQLMPGLYEKLTEMLSDAEGGGLRLQAAMYELMSAIVGVIPLEARQSYRLGKQDAYVHQSMECIHSHYGENISVRQMAADLGLDRKYLSVIFKQALGVPPQRYLLQYRMDKASELLCKGKYTVGEVARSVGYPDALQFSKMFKRVKGVPPTQFK</sequence>
<dbReference type="SMART" id="SM00342">
    <property type="entry name" value="HTH_ARAC"/>
    <property type="match status" value="1"/>
</dbReference>
<dbReference type="Gene3D" id="2.60.120.280">
    <property type="entry name" value="Regulatory protein AraC"/>
    <property type="match status" value="1"/>
</dbReference>
<dbReference type="Pfam" id="PF12833">
    <property type="entry name" value="HTH_18"/>
    <property type="match status" value="1"/>
</dbReference>
<gene>
    <name evidence="5" type="ORF">FPL14_17475</name>
</gene>
<dbReference type="GO" id="GO:0003700">
    <property type="term" value="F:DNA-binding transcription factor activity"/>
    <property type="evidence" value="ECO:0007669"/>
    <property type="project" value="InterPro"/>
</dbReference>